<keyword evidence="3" id="KW-0378">Hydrolase</keyword>
<dbReference type="InterPro" id="IPR038765">
    <property type="entry name" value="Papain-like_cys_pep_sf"/>
</dbReference>
<dbReference type="Pfam" id="PF00877">
    <property type="entry name" value="NLPC_P60"/>
    <property type="match status" value="1"/>
</dbReference>
<dbReference type="Pfam" id="PF12913">
    <property type="entry name" value="SH3_6"/>
    <property type="match status" value="1"/>
</dbReference>
<dbReference type="Proteomes" id="UP000325292">
    <property type="component" value="Chromosome"/>
</dbReference>
<dbReference type="Gene3D" id="3.90.1720.10">
    <property type="entry name" value="endopeptidase domain like (from Nostoc punctiforme)"/>
    <property type="match status" value="1"/>
</dbReference>
<reference evidence="7 8" key="1">
    <citation type="journal article" date="2019" name="Sci. Rep.">
        <title>Sulfobacillus thermotolerans: new insights into resistance and metabolic capacities of acidophilic chemolithotrophs.</title>
        <authorList>
            <person name="Panyushkina A.E."/>
            <person name="Babenko V.V."/>
            <person name="Nikitina A.S."/>
            <person name="Selezneva O.V."/>
            <person name="Tsaplina I.A."/>
            <person name="Letarova M.A."/>
            <person name="Kostryukova E.S."/>
            <person name="Letarov A.V."/>
        </authorList>
    </citation>
    <scope>NUCLEOTIDE SEQUENCE [LARGE SCALE GENOMIC DNA]</scope>
    <source>
        <strain evidence="7 8">Kr1</strain>
    </source>
</reference>
<name>A0ABM6RUT6_9FIRM</name>
<dbReference type="SUPFAM" id="SSF54001">
    <property type="entry name" value="Cysteine proteinases"/>
    <property type="match status" value="1"/>
</dbReference>
<organism evidence="7 8">
    <name type="scientific">Sulfobacillus thermotolerans</name>
    <dbReference type="NCBI Taxonomy" id="338644"/>
    <lineage>
        <taxon>Bacteria</taxon>
        <taxon>Bacillati</taxon>
        <taxon>Bacillota</taxon>
        <taxon>Clostridia</taxon>
        <taxon>Eubacteriales</taxon>
        <taxon>Clostridiales Family XVII. Incertae Sedis</taxon>
        <taxon>Sulfobacillus</taxon>
    </lineage>
</organism>
<gene>
    <name evidence="7" type="ORF">BXT84_15665</name>
</gene>
<evidence type="ECO:0000259" key="5">
    <source>
        <dbReference type="Pfam" id="PF00877"/>
    </source>
</evidence>
<feature type="domain" description="NlpC/P60" evidence="5">
    <location>
        <begin position="278"/>
        <end position="355"/>
    </location>
</feature>
<evidence type="ECO:0008006" key="9">
    <source>
        <dbReference type="Google" id="ProtNLM"/>
    </source>
</evidence>
<dbReference type="InterPro" id="IPR000064">
    <property type="entry name" value="NLP_P60_dom"/>
</dbReference>
<keyword evidence="2" id="KW-0645">Protease</keyword>
<accession>A0ABM6RUT6</accession>
<evidence type="ECO:0000256" key="3">
    <source>
        <dbReference type="ARBA" id="ARBA00022801"/>
    </source>
</evidence>
<feature type="domain" description="SH3b1" evidence="6">
    <location>
        <begin position="116"/>
        <end position="164"/>
    </location>
</feature>
<evidence type="ECO:0000313" key="8">
    <source>
        <dbReference type="Proteomes" id="UP000325292"/>
    </source>
</evidence>
<evidence type="ECO:0000313" key="7">
    <source>
        <dbReference type="EMBL" id="AUW95219.1"/>
    </source>
</evidence>
<comment type="similarity">
    <text evidence="1">Belongs to the peptidase C40 family.</text>
</comment>
<evidence type="ECO:0000256" key="2">
    <source>
        <dbReference type="ARBA" id="ARBA00022670"/>
    </source>
</evidence>
<protein>
    <recommendedName>
        <fullName evidence="9">Glycoside hydrolase</fullName>
    </recommendedName>
</protein>
<dbReference type="InterPro" id="IPR039439">
    <property type="entry name" value="SH3b1_dom"/>
</dbReference>
<evidence type="ECO:0000259" key="6">
    <source>
        <dbReference type="Pfam" id="PF12913"/>
    </source>
</evidence>
<proteinExistence type="inferred from homology"/>
<sequence>MILHVEEAMLSPEFWIARMGEEAAHRVYNPQAINQALKPPHLPFQEAIQTLRQGGDQAALILPAGAVPQGYDRHGQPVTAAWQGQVQKNAILEPFPERWGFSVTRAALRSWPTLDPVFRTPKDQEFDQLQQTRVGVFEPLLILGQSADGQWFLVQSPIYQGWVRQDDVAWCDALTFTRFADRSHLIVITQPRQVVEPEPGSDEEPHVVSVGTMLPEATTFSVGHQASLVHVAVWWPQRAANGSLSVRPALMVKGPGVHQGFLPATRANLLRVAFSLLGERYGWGDSFDRHDCSSFVRDVFQTLGVHMPRNSGAQEQAVSWRQRLSGSYDERRIALEGALAGEVLFMPGHVMFYLGMYRGRPYALHAFVGYRHGGQVHWVNQVMVSPLDIELRDRDLPYLEGVTSVGAVLKTLE</sequence>
<evidence type="ECO:0000256" key="1">
    <source>
        <dbReference type="ARBA" id="ARBA00007074"/>
    </source>
</evidence>
<keyword evidence="8" id="KW-1185">Reference proteome</keyword>
<dbReference type="EMBL" id="CP019454">
    <property type="protein sequence ID" value="AUW95219.1"/>
    <property type="molecule type" value="Genomic_DNA"/>
</dbReference>
<keyword evidence="4" id="KW-0788">Thiol protease</keyword>
<evidence type="ECO:0000256" key="4">
    <source>
        <dbReference type="ARBA" id="ARBA00022807"/>
    </source>
</evidence>